<comment type="caution">
    <text evidence="1">The sequence shown here is derived from an EMBL/GenBank/DDBJ whole genome shotgun (WGS) entry which is preliminary data.</text>
</comment>
<proteinExistence type="predicted"/>
<evidence type="ECO:0000313" key="1">
    <source>
        <dbReference type="EMBL" id="ELS63211.1"/>
    </source>
</evidence>
<gene>
    <name evidence="1" type="ORF">BSI_06020</name>
</gene>
<dbReference type="Proteomes" id="UP000011182">
    <property type="component" value="Unassembled WGS sequence"/>
</dbReference>
<accession>A0A9W5PEY9</accession>
<protein>
    <submittedName>
        <fullName evidence="1">Uncharacterized protein</fullName>
    </submittedName>
</protein>
<evidence type="ECO:0000313" key="2">
    <source>
        <dbReference type="Proteomes" id="UP000011182"/>
    </source>
</evidence>
<dbReference type="EMBL" id="AMXN01000001">
    <property type="protein sequence ID" value="ELS63211.1"/>
    <property type="molecule type" value="Genomic_DNA"/>
</dbReference>
<organism evidence="1 2">
    <name type="scientific">Bacillus inaquosorum KCTC 13429</name>
    <dbReference type="NCBI Taxonomy" id="1236548"/>
    <lineage>
        <taxon>Bacteria</taxon>
        <taxon>Bacillati</taxon>
        <taxon>Bacillota</taxon>
        <taxon>Bacilli</taxon>
        <taxon>Bacillales</taxon>
        <taxon>Bacillaceae</taxon>
        <taxon>Bacillus</taxon>
    </lineage>
</organism>
<keyword evidence="2" id="KW-1185">Reference proteome</keyword>
<sequence length="37" mass="4329">MSFASFLKCVEHKKALPLCKEELERSNLRLICKNAMF</sequence>
<reference evidence="1 2" key="1">
    <citation type="journal article" date="2014" name="Syst. Appl. Microbiol.">
        <title>Genomic insights into the taxonomic status of the three subspecies of Bacillus subtilis.</title>
        <authorList>
            <person name="Yi H."/>
            <person name="Chun J."/>
            <person name="Cha C.J."/>
        </authorList>
    </citation>
    <scope>NUCLEOTIDE SEQUENCE [LARGE SCALE GENOMIC DNA]</scope>
    <source>
        <strain evidence="1 2">KCTC 13429</strain>
    </source>
</reference>
<dbReference type="AlphaFoldDB" id="A0A9W5PEY9"/>
<name>A0A9W5PEY9_9BACI</name>